<dbReference type="STRING" id="796925.A0A137NS95"/>
<feature type="region of interest" description="Disordered" evidence="1">
    <location>
        <begin position="14"/>
        <end position="131"/>
    </location>
</feature>
<sequence length="182" mass="20051">MKYATLLLATIVSSMPSFKSGQGHGNGGMSNRDDWDQEDNGNQWDQGGQDDSDKSSSQGSSTDEQNLQELNKIRAKVGAPPLKLSHKLTQAAQKHSDDQAQMHNMSHTGSDGSSPTQRIHRSGISGGATGENVAWNQRDWSVANEVWVHSPGHYQNMIDKDFKYVGFGVTNRYYTEDFSSND</sequence>
<accession>A0A137NS95</accession>
<evidence type="ECO:0000256" key="1">
    <source>
        <dbReference type="SAM" id="MobiDB-lite"/>
    </source>
</evidence>
<dbReference type="CDD" id="cd05379">
    <property type="entry name" value="CAP_bacterial"/>
    <property type="match status" value="1"/>
</dbReference>
<proteinExistence type="predicted"/>
<dbReference type="AlphaFoldDB" id="A0A137NS95"/>
<dbReference type="PANTHER" id="PTHR31157">
    <property type="entry name" value="SCP DOMAIN-CONTAINING PROTEIN"/>
    <property type="match status" value="1"/>
</dbReference>
<protein>
    <submittedName>
        <fullName evidence="3">PR-1-like protein</fullName>
    </submittedName>
</protein>
<feature type="compositionally biased region" description="Low complexity" evidence="1">
    <location>
        <begin position="40"/>
        <end position="65"/>
    </location>
</feature>
<reference evidence="3 4" key="1">
    <citation type="journal article" date="2015" name="Genome Biol. Evol.">
        <title>Phylogenomic analyses indicate that early fungi evolved digesting cell walls of algal ancestors of land plants.</title>
        <authorList>
            <person name="Chang Y."/>
            <person name="Wang S."/>
            <person name="Sekimoto S."/>
            <person name="Aerts A.L."/>
            <person name="Choi C."/>
            <person name="Clum A."/>
            <person name="LaButti K.M."/>
            <person name="Lindquist E.A."/>
            <person name="Yee Ngan C."/>
            <person name="Ohm R.A."/>
            <person name="Salamov A.A."/>
            <person name="Grigoriev I.V."/>
            <person name="Spatafora J.W."/>
            <person name="Berbee M.L."/>
        </authorList>
    </citation>
    <scope>NUCLEOTIDE SEQUENCE [LARGE SCALE GENOMIC DNA]</scope>
    <source>
        <strain evidence="3 4">NRRL 28638</strain>
    </source>
</reference>
<dbReference type="EMBL" id="KQ964843">
    <property type="protein sequence ID" value="KXN65618.1"/>
    <property type="molecule type" value="Genomic_DNA"/>
</dbReference>
<feature type="domain" description="SCP" evidence="2">
    <location>
        <begin position="67"/>
        <end position="171"/>
    </location>
</feature>
<evidence type="ECO:0000313" key="4">
    <source>
        <dbReference type="Proteomes" id="UP000070444"/>
    </source>
</evidence>
<dbReference type="PANTHER" id="PTHR31157:SF1">
    <property type="entry name" value="SCP DOMAIN-CONTAINING PROTEIN"/>
    <property type="match status" value="1"/>
</dbReference>
<dbReference type="InterPro" id="IPR014044">
    <property type="entry name" value="CAP_dom"/>
</dbReference>
<feature type="compositionally biased region" description="Polar residues" evidence="1">
    <location>
        <begin position="101"/>
        <end position="117"/>
    </location>
</feature>
<name>A0A137NS95_CONC2</name>
<evidence type="ECO:0000313" key="3">
    <source>
        <dbReference type="EMBL" id="KXN65618.1"/>
    </source>
</evidence>
<dbReference type="Pfam" id="PF00188">
    <property type="entry name" value="CAP"/>
    <property type="match status" value="1"/>
</dbReference>
<gene>
    <name evidence="3" type="ORF">CONCODRAFT_12734</name>
</gene>
<dbReference type="Proteomes" id="UP000070444">
    <property type="component" value="Unassembled WGS sequence"/>
</dbReference>
<dbReference type="OrthoDB" id="568194at2759"/>
<evidence type="ECO:0000259" key="2">
    <source>
        <dbReference type="Pfam" id="PF00188"/>
    </source>
</evidence>
<organism evidence="3 4">
    <name type="scientific">Conidiobolus coronatus (strain ATCC 28846 / CBS 209.66 / NRRL 28638)</name>
    <name type="common">Delacroixia coronata</name>
    <dbReference type="NCBI Taxonomy" id="796925"/>
    <lineage>
        <taxon>Eukaryota</taxon>
        <taxon>Fungi</taxon>
        <taxon>Fungi incertae sedis</taxon>
        <taxon>Zoopagomycota</taxon>
        <taxon>Entomophthoromycotina</taxon>
        <taxon>Entomophthoromycetes</taxon>
        <taxon>Entomophthorales</taxon>
        <taxon>Ancylistaceae</taxon>
        <taxon>Conidiobolus</taxon>
    </lineage>
</organism>
<dbReference type="SUPFAM" id="SSF55797">
    <property type="entry name" value="PR-1-like"/>
    <property type="match status" value="1"/>
</dbReference>
<dbReference type="InterPro" id="IPR035940">
    <property type="entry name" value="CAP_sf"/>
</dbReference>
<dbReference type="Gene3D" id="3.40.33.10">
    <property type="entry name" value="CAP"/>
    <property type="match status" value="1"/>
</dbReference>
<keyword evidence="4" id="KW-1185">Reference proteome</keyword>